<accession>A0A168K0Z0</accession>
<reference evidence="2 3" key="1">
    <citation type="submission" date="2015-06" db="EMBL/GenBank/DDBJ databases">
        <title>Expansion of signal transduction pathways in fungi by whole-genome duplication.</title>
        <authorList>
            <consortium name="DOE Joint Genome Institute"/>
            <person name="Corrochano L.M."/>
            <person name="Kuo A."/>
            <person name="Marcet-Houben M."/>
            <person name="Polaino S."/>
            <person name="Salamov A."/>
            <person name="Villalobos J.M."/>
            <person name="Alvarez M.I."/>
            <person name="Avalos J."/>
            <person name="Benito E.P."/>
            <person name="Benoit I."/>
            <person name="Burger G."/>
            <person name="Camino L.P."/>
            <person name="Canovas D."/>
            <person name="Cerda-Olmedo E."/>
            <person name="Cheng J.-F."/>
            <person name="Dominguez A."/>
            <person name="Elias M."/>
            <person name="Eslava A.P."/>
            <person name="Glaser F."/>
            <person name="Grimwood J."/>
            <person name="Gutierrez G."/>
            <person name="Heitman J."/>
            <person name="Henrissat B."/>
            <person name="Iturriaga E.A."/>
            <person name="Lang B.F."/>
            <person name="Lavin J.L."/>
            <person name="Lee S."/>
            <person name="Li W."/>
            <person name="Lindquist E."/>
            <person name="Lopez-Garcia S."/>
            <person name="Luque E.M."/>
            <person name="Marcos A.T."/>
            <person name="Martin J."/>
            <person name="Mccluskey K."/>
            <person name="Medina H.R."/>
            <person name="Miralles-Duran A."/>
            <person name="Miyazaki A."/>
            <person name="Munoz-Torres E."/>
            <person name="Oguiza J.A."/>
            <person name="Ohm R."/>
            <person name="Olmedo M."/>
            <person name="Orejas M."/>
            <person name="Ortiz-Castellanos L."/>
            <person name="Pisabarro A.G."/>
            <person name="Rodriguez-Romero J."/>
            <person name="Ruiz-Herrera J."/>
            <person name="Ruiz-Vazquez R."/>
            <person name="Sanz C."/>
            <person name="Schackwitz W."/>
            <person name="Schmutz J."/>
            <person name="Shahriari M."/>
            <person name="Shelest E."/>
            <person name="Silva-Franco F."/>
            <person name="Soanes D."/>
            <person name="Syed K."/>
            <person name="Tagua V.G."/>
            <person name="Talbot N.J."/>
            <person name="Thon M."/>
            <person name="De Vries R.P."/>
            <person name="Wiebenga A."/>
            <person name="Yadav J.S."/>
            <person name="Braun E.L."/>
            <person name="Baker S."/>
            <person name="Garre V."/>
            <person name="Horwitz B."/>
            <person name="Torres-Martinez S."/>
            <person name="Idnurm A."/>
            <person name="Herrera-Estrella A."/>
            <person name="Gabaldon T."/>
            <person name="Grigoriev I.V."/>
        </authorList>
    </citation>
    <scope>NUCLEOTIDE SEQUENCE [LARGE SCALE GENOMIC DNA]</scope>
    <source>
        <strain evidence="2 3">CBS 277.49</strain>
    </source>
</reference>
<comment type="caution">
    <text evidence="2">The sequence shown here is derived from an EMBL/GenBank/DDBJ whole genome shotgun (WGS) entry which is preliminary data.</text>
</comment>
<evidence type="ECO:0008006" key="4">
    <source>
        <dbReference type="Google" id="ProtNLM"/>
    </source>
</evidence>
<evidence type="ECO:0000313" key="3">
    <source>
        <dbReference type="Proteomes" id="UP000077051"/>
    </source>
</evidence>
<dbReference type="AlphaFoldDB" id="A0A168K0Z0"/>
<sequence>MTTITPSNTIALSLYRPTSRLLTPPRDHPMRDKRPLSSSLMISASVLPSPSIIQPIPAKAITSSSTRVPAPTITGSNGNNGNATYHHKAQIHSSNRDLGLGLGLGFGGFSILALTALVIQNHKKRQRNQNALGTGNHIDNNGVFFTEKPSMFKRKSATTRQSKQNSFISTKWRPQSFLGVVANVIAAKLSKRGSSNSFAQFGESGTVDYDPLTYPQPLYSPVKATYQDM</sequence>
<name>A0A168K0Z0_MUCCL</name>
<keyword evidence="1" id="KW-0812">Transmembrane</keyword>
<feature type="transmembrane region" description="Helical" evidence="1">
    <location>
        <begin position="98"/>
        <end position="119"/>
    </location>
</feature>
<protein>
    <recommendedName>
        <fullName evidence="4">Transmembrane protein</fullName>
    </recommendedName>
</protein>
<dbReference type="Proteomes" id="UP000077051">
    <property type="component" value="Unassembled WGS sequence"/>
</dbReference>
<evidence type="ECO:0000256" key="1">
    <source>
        <dbReference type="SAM" id="Phobius"/>
    </source>
</evidence>
<keyword evidence="3" id="KW-1185">Reference proteome</keyword>
<organism evidence="2 3">
    <name type="scientific">Mucor lusitanicus CBS 277.49</name>
    <dbReference type="NCBI Taxonomy" id="747725"/>
    <lineage>
        <taxon>Eukaryota</taxon>
        <taxon>Fungi</taxon>
        <taxon>Fungi incertae sedis</taxon>
        <taxon>Mucoromycota</taxon>
        <taxon>Mucoromycotina</taxon>
        <taxon>Mucoromycetes</taxon>
        <taxon>Mucorales</taxon>
        <taxon>Mucorineae</taxon>
        <taxon>Mucoraceae</taxon>
        <taxon>Mucor</taxon>
    </lineage>
</organism>
<dbReference type="OrthoDB" id="2273302at2759"/>
<evidence type="ECO:0000313" key="2">
    <source>
        <dbReference type="EMBL" id="OAD01858.1"/>
    </source>
</evidence>
<gene>
    <name evidence="2" type="ORF">MUCCIDRAFT_82240</name>
</gene>
<dbReference type="VEuPathDB" id="FungiDB:MUCCIDRAFT_82240"/>
<proteinExistence type="predicted"/>
<keyword evidence="1" id="KW-0472">Membrane</keyword>
<dbReference type="EMBL" id="AMYB01000005">
    <property type="protein sequence ID" value="OAD01858.1"/>
    <property type="molecule type" value="Genomic_DNA"/>
</dbReference>
<keyword evidence="1" id="KW-1133">Transmembrane helix</keyword>